<protein>
    <submittedName>
        <fullName evidence="1">Uncharacterized protein</fullName>
    </submittedName>
</protein>
<proteinExistence type="predicted"/>
<organism evidence="1">
    <name type="scientific">marine sediment metagenome</name>
    <dbReference type="NCBI Taxonomy" id="412755"/>
    <lineage>
        <taxon>unclassified sequences</taxon>
        <taxon>metagenomes</taxon>
        <taxon>ecological metagenomes</taxon>
    </lineage>
</organism>
<accession>A0A0F9XIB1</accession>
<name>A0A0F9XIB1_9ZZZZ</name>
<dbReference type="AlphaFoldDB" id="A0A0F9XIB1"/>
<evidence type="ECO:0000313" key="1">
    <source>
        <dbReference type="EMBL" id="KKN98921.1"/>
    </source>
</evidence>
<sequence length="103" mass="12373">MWQKAIGLDGELYDSISEAKVADWLLENDIDYEPHKKLPKSRSVTDFYLPQLDLWVEYDGLMEVRADDKLERKRKFYEKHGLKFLIITRDNWQRDILEQIELG</sequence>
<dbReference type="Gene3D" id="3.40.960.10">
    <property type="entry name" value="VSR Endonuclease"/>
    <property type="match status" value="1"/>
</dbReference>
<dbReference type="EMBL" id="LAZR01000049">
    <property type="protein sequence ID" value="KKN98921.1"/>
    <property type="molecule type" value="Genomic_DNA"/>
</dbReference>
<reference evidence="1" key="1">
    <citation type="journal article" date="2015" name="Nature">
        <title>Complex archaea that bridge the gap between prokaryotes and eukaryotes.</title>
        <authorList>
            <person name="Spang A."/>
            <person name="Saw J.H."/>
            <person name="Jorgensen S.L."/>
            <person name="Zaremba-Niedzwiedzka K."/>
            <person name="Martijn J."/>
            <person name="Lind A.E."/>
            <person name="van Eijk R."/>
            <person name="Schleper C."/>
            <person name="Guy L."/>
            <person name="Ettema T.J."/>
        </authorList>
    </citation>
    <scope>NUCLEOTIDE SEQUENCE</scope>
</reference>
<comment type="caution">
    <text evidence="1">The sequence shown here is derived from an EMBL/GenBank/DDBJ whole genome shotgun (WGS) entry which is preliminary data.</text>
</comment>
<gene>
    <name evidence="1" type="ORF">LCGC14_0141660</name>
</gene>